<feature type="transmembrane region" description="Helical" evidence="8">
    <location>
        <begin position="111"/>
        <end position="133"/>
    </location>
</feature>
<protein>
    <submittedName>
        <fullName evidence="9">Transporter, gluconate:H+ symporter (GntP) family</fullName>
    </submittedName>
</protein>
<reference evidence="9 10" key="1">
    <citation type="submission" date="2015-04" db="EMBL/GenBank/DDBJ databases">
        <title>Evaluation of non-dairy Lactococcus lactis with potential dairy applications reveals extensive phenotype-genotype disparity.</title>
        <authorList>
            <person name="Cavanagh D."/>
            <person name="Casey A."/>
            <person name="Altermann E."/>
            <person name="Cotter P."/>
            <person name="Fitzgerald G.F."/>
            <person name="McAuliffe O."/>
        </authorList>
    </citation>
    <scope>NUCLEOTIDE SEQUENCE [LARGE SCALE GENOMIC DNA]</scope>
    <source>
        <strain evidence="9 10">DPC6856</strain>
    </source>
</reference>
<evidence type="ECO:0000256" key="3">
    <source>
        <dbReference type="ARBA" id="ARBA00022475"/>
    </source>
</evidence>
<dbReference type="Proteomes" id="UP000034513">
    <property type="component" value="Unassembled WGS sequence"/>
</dbReference>
<evidence type="ECO:0000313" key="9">
    <source>
        <dbReference type="EMBL" id="KKW69487.1"/>
    </source>
</evidence>
<evidence type="ECO:0000256" key="2">
    <source>
        <dbReference type="ARBA" id="ARBA00022448"/>
    </source>
</evidence>
<feature type="transmembrane region" description="Helical" evidence="8">
    <location>
        <begin position="183"/>
        <end position="216"/>
    </location>
</feature>
<feature type="transmembrane region" description="Helical" evidence="8">
    <location>
        <begin position="145"/>
        <end position="163"/>
    </location>
</feature>
<feature type="transmembrane region" description="Helical" evidence="8">
    <location>
        <begin position="531"/>
        <end position="556"/>
    </location>
</feature>
<dbReference type="NCBIfam" id="TIGR00791">
    <property type="entry name" value="gntP"/>
    <property type="match status" value="1"/>
</dbReference>
<feature type="transmembrane region" description="Helical" evidence="8">
    <location>
        <begin position="261"/>
        <end position="280"/>
    </location>
</feature>
<proteinExistence type="inferred from homology"/>
<evidence type="ECO:0000256" key="8">
    <source>
        <dbReference type="SAM" id="Phobius"/>
    </source>
</evidence>
<feature type="transmembrane region" description="Helical" evidence="8">
    <location>
        <begin position="372"/>
        <end position="396"/>
    </location>
</feature>
<feature type="transmembrane region" description="Helical" evidence="8">
    <location>
        <begin position="454"/>
        <end position="482"/>
    </location>
</feature>
<evidence type="ECO:0000256" key="6">
    <source>
        <dbReference type="ARBA" id="ARBA00023136"/>
    </source>
</evidence>
<dbReference type="Pfam" id="PF02447">
    <property type="entry name" value="GntP_permease"/>
    <property type="match status" value="1"/>
</dbReference>
<keyword evidence="5 8" id="KW-1133">Transmembrane helix</keyword>
<comment type="similarity">
    <text evidence="7">Belongs to the GntP permease family.</text>
</comment>
<evidence type="ECO:0000313" key="10">
    <source>
        <dbReference type="Proteomes" id="UP000034513"/>
    </source>
</evidence>
<name>A0ABR5EC34_LACLC</name>
<feature type="transmembrane region" description="Helical" evidence="8">
    <location>
        <begin position="315"/>
        <end position="338"/>
    </location>
</feature>
<comment type="caution">
    <text evidence="9">The sequence shown here is derived from an EMBL/GenBank/DDBJ whole genome shotgun (WGS) entry which is preliminary data.</text>
</comment>
<keyword evidence="10" id="KW-1185">Reference proteome</keyword>
<dbReference type="EMBL" id="LAVW01000173">
    <property type="protein sequence ID" value="KKW69487.1"/>
    <property type="molecule type" value="Genomic_DNA"/>
</dbReference>
<evidence type="ECO:0000256" key="4">
    <source>
        <dbReference type="ARBA" id="ARBA00022692"/>
    </source>
</evidence>
<organism evidence="9 10">
    <name type="scientific">Lactococcus lactis subsp. cremoris</name>
    <name type="common">Streptococcus cremoris</name>
    <dbReference type="NCBI Taxonomy" id="1359"/>
    <lineage>
        <taxon>Bacteria</taxon>
        <taxon>Bacillati</taxon>
        <taxon>Bacillota</taxon>
        <taxon>Bacilli</taxon>
        <taxon>Lactobacillales</taxon>
        <taxon>Streptococcaceae</taxon>
        <taxon>Lactococcus</taxon>
    </lineage>
</organism>
<dbReference type="PANTHER" id="PTHR30354:SF22">
    <property type="entry name" value="HIGH-AFFINITY GLUCONATE TRANSPORTER"/>
    <property type="match status" value="1"/>
</dbReference>
<feature type="transmembrane region" description="Helical" evidence="8">
    <location>
        <begin position="416"/>
        <end position="434"/>
    </location>
</feature>
<dbReference type="PANTHER" id="PTHR30354">
    <property type="entry name" value="GNT FAMILY GLUCONATE TRANSPORTER"/>
    <property type="match status" value="1"/>
</dbReference>
<accession>A0ABR5EC34</accession>
<feature type="transmembrane region" description="Helical" evidence="8">
    <location>
        <begin position="61"/>
        <end position="81"/>
    </location>
</feature>
<comment type="subcellular location">
    <subcellularLocation>
        <location evidence="1">Cell membrane</location>
        <topology evidence="1">Multi-pass membrane protein</topology>
    </subcellularLocation>
</comment>
<feature type="transmembrane region" description="Helical" evidence="8">
    <location>
        <begin position="494"/>
        <end position="511"/>
    </location>
</feature>
<evidence type="ECO:0000256" key="1">
    <source>
        <dbReference type="ARBA" id="ARBA00004651"/>
    </source>
</evidence>
<keyword evidence="6 8" id="KW-0472">Membrane</keyword>
<dbReference type="InterPro" id="IPR003474">
    <property type="entry name" value="Glcn_transporter"/>
</dbReference>
<feature type="transmembrane region" description="Helical" evidence="8">
    <location>
        <begin position="12"/>
        <end position="41"/>
    </location>
</feature>
<evidence type="ECO:0000256" key="5">
    <source>
        <dbReference type="ARBA" id="ARBA00022989"/>
    </source>
</evidence>
<gene>
    <name evidence="9" type="ORF">VN93_2924</name>
</gene>
<evidence type="ECO:0000256" key="7">
    <source>
        <dbReference type="ARBA" id="ARBA00049663"/>
    </source>
</evidence>
<feature type="transmembrane region" description="Helical" evidence="8">
    <location>
        <begin position="88"/>
        <end position="105"/>
    </location>
</feature>
<keyword evidence="4 8" id="KW-0812">Transmembrane</keyword>
<keyword evidence="2" id="KW-0813">Transport</keyword>
<keyword evidence="3" id="KW-1003">Cell membrane</keyword>
<sequence length="557" mass="58640">MYGINLKYVRVFIMSSIGAAIGAGIAGFGGLQMFGFSGSLIGFPNFISNPLTHHAPAGNLMLFWIATAVCAVATFLLVWFFGYKDTDIDLLVLLIGVLILLLMIIKFKINTFVSLIVVAVLVGLGLGMPLGQIPVSIQNGIGGSLGELAIVFGFGAMLGRLIADAGGAYRISKTLINSFGKKRIQWAIMVASFIIGIALFFEVGMVLLIPIVFAVALEASVPLIYLGIPMAAGLSVTHGFLPPHPAPIAIAGVLGANPGTVLLYGIIAAIPTVIIAGPVFTKIARKWVPEAFVVKNKLSAFGEIKEWKLEETPGFGISILTALMPVILMAISTVYSIAANDGKPFAAVTTSAMKAGKVVTTTTYPSSIVENVMMFIGNPVSAMIISLLFALVTMGWMRRKKNSEIASSIADSVKSIAMLLLVIGGGAALKQILIDGGISVQIANMFKDSPLSPLLLAWIITVILRVALVSATVAALTAAGLVQPMLATASPNTAALMVLAIGAGSIAASHVNDAGFWMFKEYFDLDVKQTLKTWTVLETIIAVVGLGMVMLMSIWIH</sequence>